<comment type="function">
    <text evidence="10">Necessary for normal cell division and for the maintenance of normal septation.</text>
</comment>
<proteinExistence type="inferred from homology"/>
<evidence type="ECO:0000256" key="2">
    <source>
        <dbReference type="ARBA" id="ARBA00009638"/>
    </source>
</evidence>
<dbReference type="AlphaFoldDB" id="A0A9D1PXG1"/>
<gene>
    <name evidence="13" type="primary">yihA</name>
    <name evidence="10" type="synonym">engB</name>
    <name evidence="13" type="ORF">H9894_09350</name>
</gene>
<evidence type="ECO:0000313" key="14">
    <source>
        <dbReference type="Proteomes" id="UP000886752"/>
    </source>
</evidence>
<comment type="similarity">
    <text evidence="2 10">Belongs to the TRAFAC class TrmE-Era-EngA-EngB-Septin-like GTPase superfamily. EngB GTPase family.</text>
</comment>
<keyword evidence="5 10" id="KW-0547">Nucleotide-binding</keyword>
<evidence type="ECO:0000256" key="5">
    <source>
        <dbReference type="ARBA" id="ARBA00022741"/>
    </source>
</evidence>
<evidence type="ECO:0000259" key="12">
    <source>
        <dbReference type="PROSITE" id="PS51706"/>
    </source>
</evidence>
<sequence length="283" mass="30303">MPTPQLILEKTAYTIDQLLGTETAQLALAGRSNVGKSSLINALACRRKLAKVSSTPGKTRSVNYYRVSPWDFCLVDLPGYGYARANHAEREKWARLLERYLKECPTLKGLVLLIDSRLPPQTLDLNLMEYARSLSLPILPVLTKADKCRQRELAARSAEWQKLTGIKPVITSSSSRFGIQDLWKALLRQVGLSPAELGPGKKQAAGSGQPEQASQTNQPGQAGQTTQSEQTGSAGPQDTKTQPAEARGEQPADGQTAEPAAGPADGAAESPAGESAEGARQAD</sequence>
<dbReference type="PANTHER" id="PTHR11649:SF13">
    <property type="entry name" value="ENGB-TYPE G DOMAIN-CONTAINING PROTEIN"/>
    <property type="match status" value="1"/>
</dbReference>
<dbReference type="GO" id="GO:0005829">
    <property type="term" value="C:cytosol"/>
    <property type="evidence" value="ECO:0007669"/>
    <property type="project" value="TreeGrafter"/>
</dbReference>
<dbReference type="Proteomes" id="UP000886752">
    <property type="component" value="Unassembled WGS sequence"/>
</dbReference>
<dbReference type="PANTHER" id="PTHR11649">
    <property type="entry name" value="MSS1/TRME-RELATED GTP-BINDING PROTEIN"/>
    <property type="match status" value="1"/>
</dbReference>
<evidence type="ECO:0000256" key="9">
    <source>
        <dbReference type="ARBA" id="ARBA00023306"/>
    </source>
</evidence>
<evidence type="ECO:0000256" key="4">
    <source>
        <dbReference type="ARBA" id="ARBA00022723"/>
    </source>
</evidence>
<keyword evidence="3 10" id="KW-0132">Cell division</keyword>
<feature type="domain" description="EngB-type G" evidence="12">
    <location>
        <begin position="22"/>
        <end position="192"/>
    </location>
</feature>
<dbReference type="PROSITE" id="PS51706">
    <property type="entry name" value="G_ENGB"/>
    <property type="match status" value="1"/>
</dbReference>
<feature type="compositionally biased region" description="Low complexity" evidence="11">
    <location>
        <begin position="257"/>
        <end position="283"/>
    </location>
</feature>
<evidence type="ECO:0000256" key="8">
    <source>
        <dbReference type="ARBA" id="ARBA00023210"/>
    </source>
</evidence>
<keyword evidence="6" id="KW-0460">Magnesium</keyword>
<keyword evidence="7 10" id="KW-0342">GTP-binding</keyword>
<dbReference type="GO" id="GO:0000917">
    <property type="term" value="P:division septum assembly"/>
    <property type="evidence" value="ECO:0007669"/>
    <property type="project" value="UniProtKB-KW"/>
</dbReference>
<keyword evidence="8 10" id="KW-0717">Septation</keyword>
<dbReference type="SUPFAM" id="SSF52540">
    <property type="entry name" value="P-loop containing nucleoside triphosphate hydrolases"/>
    <property type="match status" value="1"/>
</dbReference>
<comment type="cofactor">
    <cofactor evidence="1">
        <name>Mg(2+)</name>
        <dbReference type="ChEBI" id="CHEBI:18420"/>
    </cofactor>
</comment>
<dbReference type="NCBIfam" id="TIGR03598">
    <property type="entry name" value="GTPase_YsxC"/>
    <property type="match status" value="1"/>
</dbReference>
<reference evidence="13" key="2">
    <citation type="submission" date="2021-04" db="EMBL/GenBank/DDBJ databases">
        <authorList>
            <person name="Gilroy R."/>
        </authorList>
    </citation>
    <scope>NUCLEOTIDE SEQUENCE</scope>
    <source>
        <strain evidence="13">ChiHecec2B26-446</strain>
    </source>
</reference>
<dbReference type="CDD" id="cd01876">
    <property type="entry name" value="YihA_EngB"/>
    <property type="match status" value="1"/>
</dbReference>
<evidence type="ECO:0000256" key="3">
    <source>
        <dbReference type="ARBA" id="ARBA00022618"/>
    </source>
</evidence>
<keyword evidence="4" id="KW-0479">Metal-binding</keyword>
<organism evidence="13 14">
    <name type="scientific">Candidatus Desulfovibrio intestinipullorum</name>
    <dbReference type="NCBI Taxonomy" id="2838536"/>
    <lineage>
        <taxon>Bacteria</taxon>
        <taxon>Pseudomonadati</taxon>
        <taxon>Thermodesulfobacteriota</taxon>
        <taxon>Desulfovibrionia</taxon>
        <taxon>Desulfovibrionales</taxon>
        <taxon>Desulfovibrionaceae</taxon>
        <taxon>Desulfovibrio</taxon>
    </lineage>
</organism>
<dbReference type="Gene3D" id="3.40.50.300">
    <property type="entry name" value="P-loop containing nucleotide triphosphate hydrolases"/>
    <property type="match status" value="1"/>
</dbReference>
<reference evidence="13" key="1">
    <citation type="journal article" date="2021" name="PeerJ">
        <title>Extensive microbial diversity within the chicken gut microbiome revealed by metagenomics and culture.</title>
        <authorList>
            <person name="Gilroy R."/>
            <person name="Ravi A."/>
            <person name="Getino M."/>
            <person name="Pursley I."/>
            <person name="Horton D.L."/>
            <person name="Alikhan N.F."/>
            <person name="Baker D."/>
            <person name="Gharbi K."/>
            <person name="Hall N."/>
            <person name="Watson M."/>
            <person name="Adriaenssens E.M."/>
            <person name="Foster-Nyarko E."/>
            <person name="Jarju S."/>
            <person name="Secka A."/>
            <person name="Antonio M."/>
            <person name="Oren A."/>
            <person name="Chaudhuri R.R."/>
            <person name="La Ragione R."/>
            <person name="Hildebrand F."/>
            <person name="Pallen M.J."/>
        </authorList>
    </citation>
    <scope>NUCLEOTIDE SEQUENCE</scope>
    <source>
        <strain evidence="13">ChiHecec2B26-446</strain>
    </source>
</reference>
<evidence type="ECO:0000256" key="6">
    <source>
        <dbReference type="ARBA" id="ARBA00022842"/>
    </source>
</evidence>
<accession>A0A9D1PXG1</accession>
<dbReference type="InterPro" id="IPR006073">
    <property type="entry name" value="GTP-bd"/>
</dbReference>
<evidence type="ECO:0000256" key="1">
    <source>
        <dbReference type="ARBA" id="ARBA00001946"/>
    </source>
</evidence>
<name>A0A9D1PXG1_9BACT</name>
<evidence type="ECO:0000256" key="11">
    <source>
        <dbReference type="SAM" id="MobiDB-lite"/>
    </source>
</evidence>
<evidence type="ECO:0000313" key="13">
    <source>
        <dbReference type="EMBL" id="HIW01374.1"/>
    </source>
</evidence>
<protein>
    <recommendedName>
        <fullName evidence="10">Probable GTP-binding protein EngB</fullName>
    </recommendedName>
</protein>
<dbReference type="HAMAP" id="MF_00321">
    <property type="entry name" value="GTPase_EngB"/>
    <property type="match status" value="1"/>
</dbReference>
<dbReference type="InterPro" id="IPR027417">
    <property type="entry name" value="P-loop_NTPase"/>
</dbReference>
<evidence type="ECO:0000256" key="10">
    <source>
        <dbReference type="HAMAP-Rule" id="MF_00321"/>
    </source>
</evidence>
<keyword evidence="9 10" id="KW-0131">Cell cycle</keyword>
<evidence type="ECO:0000256" key="7">
    <source>
        <dbReference type="ARBA" id="ARBA00023134"/>
    </source>
</evidence>
<feature type="region of interest" description="Disordered" evidence="11">
    <location>
        <begin position="197"/>
        <end position="283"/>
    </location>
</feature>
<dbReference type="GO" id="GO:0046872">
    <property type="term" value="F:metal ion binding"/>
    <property type="evidence" value="ECO:0007669"/>
    <property type="project" value="UniProtKB-KW"/>
</dbReference>
<dbReference type="EMBL" id="DXHV01000078">
    <property type="protein sequence ID" value="HIW01374.1"/>
    <property type="molecule type" value="Genomic_DNA"/>
</dbReference>
<feature type="compositionally biased region" description="Polar residues" evidence="11">
    <location>
        <begin position="209"/>
        <end position="242"/>
    </location>
</feature>
<dbReference type="InterPro" id="IPR019987">
    <property type="entry name" value="GTP-bd_ribosome_bio_YsxC"/>
</dbReference>
<dbReference type="Pfam" id="PF01926">
    <property type="entry name" value="MMR_HSR1"/>
    <property type="match status" value="1"/>
</dbReference>
<comment type="caution">
    <text evidence="13">The sequence shown here is derived from an EMBL/GenBank/DDBJ whole genome shotgun (WGS) entry which is preliminary data.</text>
</comment>
<dbReference type="GO" id="GO:0005525">
    <property type="term" value="F:GTP binding"/>
    <property type="evidence" value="ECO:0007669"/>
    <property type="project" value="UniProtKB-UniRule"/>
</dbReference>
<dbReference type="InterPro" id="IPR030393">
    <property type="entry name" value="G_ENGB_dom"/>
</dbReference>